<organism evidence="2">
    <name type="scientific">marine metagenome</name>
    <dbReference type="NCBI Taxonomy" id="408172"/>
    <lineage>
        <taxon>unclassified sequences</taxon>
        <taxon>metagenomes</taxon>
        <taxon>ecological metagenomes</taxon>
    </lineage>
</organism>
<feature type="region of interest" description="Disordered" evidence="1">
    <location>
        <begin position="129"/>
        <end position="153"/>
    </location>
</feature>
<evidence type="ECO:0000256" key="1">
    <source>
        <dbReference type="SAM" id="MobiDB-lite"/>
    </source>
</evidence>
<accession>A0A382DCA2</accession>
<dbReference type="InterPro" id="IPR007481">
    <property type="entry name" value="SspB"/>
</dbReference>
<gene>
    <name evidence="2" type="ORF">METZ01_LOCUS188107</name>
</gene>
<dbReference type="InterPro" id="IPR036760">
    <property type="entry name" value="SspB-like_sf"/>
</dbReference>
<dbReference type="Gene3D" id="2.30.30.220">
    <property type="entry name" value="SspB-like"/>
    <property type="match status" value="1"/>
</dbReference>
<reference evidence="2" key="1">
    <citation type="submission" date="2018-05" db="EMBL/GenBank/DDBJ databases">
        <authorList>
            <person name="Lanie J.A."/>
            <person name="Ng W.-L."/>
            <person name="Kazmierczak K.M."/>
            <person name="Andrzejewski T.M."/>
            <person name="Davidsen T.M."/>
            <person name="Wayne K.J."/>
            <person name="Tettelin H."/>
            <person name="Glass J.I."/>
            <person name="Rusch D."/>
            <person name="Podicherti R."/>
            <person name="Tsui H.-C.T."/>
            <person name="Winkler M.E."/>
        </authorList>
    </citation>
    <scope>NUCLEOTIDE SEQUENCE</scope>
</reference>
<name>A0A382DCA2_9ZZZZ</name>
<dbReference type="EMBL" id="UINC01038351">
    <property type="protein sequence ID" value="SVB35253.1"/>
    <property type="molecule type" value="Genomic_DNA"/>
</dbReference>
<dbReference type="Pfam" id="PF04386">
    <property type="entry name" value="SspB"/>
    <property type="match status" value="1"/>
</dbReference>
<evidence type="ECO:0000313" key="2">
    <source>
        <dbReference type="EMBL" id="SVB35253.1"/>
    </source>
</evidence>
<evidence type="ECO:0008006" key="3">
    <source>
        <dbReference type="Google" id="ProtNLM"/>
    </source>
</evidence>
<sequence length="153" mass="17251">MESDNKNKYDILVQLLSEGDAMVCLDARHPEVDVPNTHKDNPALSLVFNLNFRRPFDVQETGIFATLAFGGRPHKCVIPFEAVWAIHEPESKKGQVWEESFPKDLKLQVGANVKEASLESEPPLMNVKISSKISKKGQSTRSKKDRSHLRVIK</sequence>
<dbReference type="SUPFAM" id="SSF101738">
    <property type="entry name" value="SspB-like"/>
    <property type="match status" value="1"/>
</dbReference>
<protein>
    <recommendedName>
        <fullName evidence="3">Stringent starvation protein B</fullName>
    </recommendedName>
</protein>
<feature type="compositionally biased region" description="Basic residues" evidence="1">
    <location>
        <begin position="141"/>
        <end position="153"/>
    </location>
</feature>
<proteinExistence type="predicted"/>
<dbReference type="AlphaFoldDB" id="A0A382DCA2"/>